<dbReference type="InterPro" id="IPR038213">
    <property type="entry name" value="IFI6/IFI27-like_sf"/>
</dbReference>
<evidence type="ECO:0000313" key="7">
    <source>
        <dbReference type="EMBL" id="AFP12191.1"/>
    </source>
</evidence>
<dbReference type="AlphaFoldDB" id="V9LGR0"/>
<proteinExistence type="evidence at transcript level"/>
<dbReference type="PANTHER" id="PTHR16932:SF18">
    <property type="entry name" value="INTERFERON, ALPHA-INDUCIBLE PROTEIN 27-LIKE 2"/>
    <property type="match status" value="1"/>
</dbReference>
<keyword evidence="4" id="KW-1133">Transmembrane helix</keyword>
<comment type="subcellular location">
    <subcellularLocation>
        <location evidence="1">Membrane</location>
        <topology evidence="1">Multi-pass membrane protein</topology>
    </subcellularLocation>
</comment>
<comment type="similarity">
    <text evidence="2">Belongs to the IFI6/IFI27 family.</text>
</comment>
<protein>
    <submittedName>
        <fullName evidence="7">Interferon alpha-inducible protein 6-like protein</fullName>
    </submittedName>
</protein>
<feature type="compositionally biased region" description="Basic and acidic residues" evidence="6">
    <location>
        <begin position="10"/>
        <end position="20"/>
    </location>
</feature>
<dbReference type="PANTHER" id="PTHR16932">
    <property type="entry name" value="INTERFERON ALPHA-INDUCIBLE PROTEIN 27"/>
    <property type="match status" value="1"/>
</dbReference>
<keyword evidence="3" id="KW-0812">Transmembrane</keyword>
<dbReference type="GO" id="GO:0097193">
    <property type="term" value="P:intrinsic apoptotic signaling pathway"/>
    <property type="evidence" value="ECO:0007669"/>
    <property type="project" value="TreeGrafter"/>
</dbReference>
<sequence>HSPHLLSDTAHIDSHPREDCPPLQEEDEEGSCGIMDALPYMVIGAGAAAYGGPLIVGALGFTGKGIAAKSFASVMMKVSATLGGGGVARGGMVAILQSLGATGSTYGWLGTGAQSGYQIFQRFFCRGNEKSKKPSSSYSSD</sequence>
<dbReference type="Pfam" id="PF06140">
    <property type="entry name" value="Ifi-6-16"/>
    <property type="match status" value="1"/>
</dbReference>
<keyword evidence="5" id="KW-0472">Membrane</keyword>
<evidence type="ECO:0000256" key="5">
    <source>
        <dbReference type="ARBA" id="ARBA00023136"/>
    </source>
</evidence>
<evidence type="ECO:0000256" key="1">
    <source>
        <dbReference type="ARBA" id="ARBA00004141"/>
    </source>
</evidence>
<evidence type="ECO:0000256" key="3">
    <source>
        <dbReference type="ARBA" id="ARBA00022692"/>
    </source>
</evidence>
<evidence type="ECO:0000256" key="6">
    <source>
        <dbReference type="SAM" id="MobiDB-lite"/>
    </source>
</evidence>
<dbReference type="GO" id="GO:0001836">
    <property type="term" value="P:release of cytochrome c from mitochondria"/>
    <property type="evidence" value="ECO:0007669"/>
    <property type="project" value="TreeGrafter"/>
</dbReference>
<name>V9LGR0_CALMI</name>
<reference evidence="7" key="1">
    <citation type="journal article" date="2014" name="Nature">
        <title>Elephant shark genome provides unique insights into gnathostome evolution.</title>
        <authorList>
            <consortium name="International Elephant Shark Genome Sequencing Consortium"/>
            <person name="Venkatesh B."/>
            <person name="Lee A.P."/>
            <person name="Ravi V."/>
            <person name="Maurya A.K."/>
            <person name="Lian M.M."/>
            <person name="Swann J.B."/>
            <person name="Ohta Y."/>
            <person name="Flajnik M.F."/>
            <person name="Sutoh Y."/>
            <person name="Kasahara M."/>
            <person name="Hoon S."/>
            <person name="Gangu V."/>
            <person name="Roy S.W."/>
            <person name="Irimia M."/>
            <person name="Korzh V."/>
            <person name="Kondrychyn I."/>
            <person name="Lim Z.W."/>
            <person name="Tay B.H."/>
            <person name="Tohari S."/>
            <person name="Kong K.W."/>
            <person name="Ho S."/>
            <person name="Lorente-Galdos B."/>
            <person name="Quilez J."/>
            <person name="Marques-Bonet T."/>
            <person name="Raney B.J."/>
            <person name="Ingham P.W."/>
            <person name="Tay A."/>
            <person name="Hillier L.W."/>
            <person name="Minx P."/>
            <person name="Boehm T."/>
            <person name="Wilson R.K."/>
            <person name="Brenner S."/>
            <person name="Warren W.C."/>
        </authorList>
    </citation>
    <scope>NUCLEOTIDE SEQUENCE</scope>
    <source>
        <tissue evidence="7">Spleen</tissue>
    </source>
</reference>
<organism evidence="7">
    <name type="scientific">Callorhinchus milii</name>
    <name type="common">Ghost shark</name>
    <dbReference type="NCBI Taxonomy" id="7868"/>
    <lineage>
        <taxon>Eukaryota</taxon>
        <taxon>Metazoa</taxon>
        <taxon>Chordata</taxon>
        <taxon>Craniata</taxon>
        <taxon>Vertebrata</taxon>
        <taxon>Chondrichthyes</taxon>
        <taxon>Holocephali</taxon>
        <taxon>Chimaeriformes</taxon>
        <taxon>Callorhinchidae</taxon>
        <taxon>Callorhinchus</taxon>
    </lineage>
</organism>
<dbReference type="EMBL" id="JW879674">
    <property type="protein sequence ID" value="AFP12191.1"/>
    <property type="molecule type" value="mRNA"/>
</dbReference>
<dbReference type="InterPro" id="IPR009311">
    <property type="entry name" value="IFI6/IFI27-like"/>
</dbReference>
<accession>V9LGR0</accession>
<dbReference type="GO" id="GO:0031966">
    <property type="term" value="C:mitochondrial membrane"/>
    <property type="evidence" value="ECO:0007669"/>
    <property type="project" value="TreeGrafter"/>
</dbReference>
<evidence type="ECO:0000256" key="4">
    <source>
        <dbReference type="ARBA" id="ARBA00022989"/>
    </source>
</evidence>
<feature type="non-terminal residue" evidence="7">
    <location>
        <position position="1"/>
    </location>
</feature>
<feature type="region of interest" description="Disordered" evidence="6">
    <location>
        <begin position="1"/>
        <end position="29"/>
    </location>
</feature>
<evidence type="ECO:0000256" key="2">
    <source>
        <dbReference type="ARBA" id="ARBA00007262"/>
    </source>
</evidence>
<dbReference type="Gene3D" id="6.10.110.10">
    <property type="match status" value="1"/>
</dbReference>